<evidence type="ECO:0008006" key="7">
    <source>
        <dbReference type="Google" id="ProtNLM"/>
    </source>
</evidence>
<evidence type="ECO:0000256" key="1">
    <source>
        <dbReference type="ARBA" id="ARBA00007381"/>
    </source>
</evidence>
<dbReference type="GO" id="GO:0005524">
    <property type="term" value="F:ATP binding"/>
    <property type="evidence" value="ECO:0007669"/>
    <property type="project" value="UniProtKB-KW"/>
</dbReference>
<dbReference type="InterPro" id="IPR029047">
    <property type="entry name" value="HSP70_peptide-bd_sf"/>
</dbReference>
<dbReference type="PANTHER" id="PTHR19375">
    <property type="entry name" value="HEAT SHOCK PROTEIN 70KDA"/>
    <property type="match status" value="1"/>
</dbReference>
<evidence type="ECO:0000313" key="5">
    <source>
        <dbReference type="EMBL" id="VFQ89030.1"/>
    </source>
</evidence>
<dbReference type="AlphaFoldDB" id="A0A484MJL9"/>
<dbReference type="GO" id="GO:0140662">
    <property type="term" value="F:ATP-dependent protein folding chaperone"/>
    <property type="evidence" value="ECO:0007669"/>
    <property type="project" value="InterPro"/>
</dbReference>
<reference evidence="5 6" key="1">
    <citation type="submission" date="2018-04" db="EMBL/GenBank/DDBJ databases">
        <authorList>
            <person name="Vogel A."/>
        </authorList>
    </citation>
    <scope>NUCLEOTIDE SEQUENCE [LARGE SCALE GENOMIC DNA]</scope>
</reference>
<keyword evidence="3" id="KW-0067">ATP-binding</keyword>
<protein>
    <recommendedName>
        <fullName evidence="7">Heat shock protein 70</fullName>
    </recommendedName>
</protein>
<dbReference type="OrthoDB" id="1649554at2759"/>
<dbReference type="PROSITE" id="PS00329">
    <property type="entry name" value="HSP70_2"/>
    <property type="match status" value="1"/>
</dbReference>
<dbReference type="SUPFAM" id="SSF100920">
    <property type="entry name" value="Heat shock protein 70kD (HSP70), peptide-binding domain"/>
    <property type="match status" value="1"/>
</dbReference>
<dbReference type="FunFam" id="3.30.420.40:FF:000545">
    <property type="entry name" value="Endoplasmic reticulum chaperone BiP"/>
    <property type="match status" value="1"/>
</dbReference>
<name>A0A484MJL9_9ASTE</name>
<gene>
    <name evidence="5" type="ORF">CCAM_LOCUS30806</name>
</gene>
<evidence type="ECO:0000256" key="2">
    <source>
        <dbReference type="ARBA" id="ARBA00022741"/>
    </source>
</evidence>
<dbReference type="Pfam" id="PF00012">
    <property type="entry name" value="HSP70"/>
    <property type="match status" value="1"/>
</dbReference>
<dbReference type="SUPFAM" id="SSF53067">
    <property type="entry name" value="Actin-like ATPase domain"/>
    <property type="match status" value="2"/>
</dbReference>
<dbReference type="InterPro" id="IPR018181">
    <property type="entry name" value="Heat_shock_70_CS"/>
</dbReference>
<keyword evidence="6" id="KW-1185">Reference proteome</keyword>
<evidence type="ECO:0000313" key="6">
    <source>
        <dbReference type="Proteomes" id="UP000595140"/>
    </source>
</evidence>
<dbReference type="InterPro" id="IPR043129">
    <property type="entry name" value="ATPase_NBD"/>
</dbReference>
<accession>A0A484MJL9</accession>
<dbReference type="Proteomes" id="UP000595140">
    <property type="component" value="Unassembled WGS sequence"/>
</dbReference>
<dbReference type="Gene3D" id="3.30.420.40">
    <property type="match status" value="2"/>
</dbReference>
<dbReference type="FunFam" id="2.60.34.10:FF:000012">
    <property type="entry name" value="Heat shock 70 kDa protein"/>
    <property type="match status" value="1"/>
</dbReference>
<keyword evidence="2" id="KW-0547">Nucleotide-binding</keyword>
<dbReference type="EMBL" id="OOIL02003702">
    <property type="protein sequence ID" value="VFQ89030.1"/>
    <property type="molecule type" value="Genomic_DNA"/>
</dbReference>
<dbReference type="Gene3D" id="3.90.640.10">
    <property type="entry name" value="Actin, Chain A, domain 4"/>
    <property type="match status" value="1"/>
</dbReference>
<dbReference type="Gene3D" id="2.60.34.10">
    <property type="entry name" value="Substrate Binding Domain Of DNAk, Chain A, domain 1"/>
    <property type="match status" value="1"/>
</dbReference>
<dbReference type="PRINTS" id="PR00301">
    <property type="entry name" value="HEATSHOCK70"/>
</dbReference>
<dbReference type="InterPro" id="IPR013126">
    <property type="entry name" value="Hsp_70_fam"/>
</dbReference>
<organism evidence="5 6">
    <name type="scientific">Cuscuta campestris</name>
    <dbReference type="NCBI Taxonomy" id="132261"/>
    <lineage>
        <taxon>Eukaryota</taxon>
        <taxon>Viridiplantae</taxon>
        <taxon>Streptophyta</taxon>
        <taxon>Embryophyta</taxon>
        <taxon>Tracheophyta</taxon>
        <taxon>Spermatophyta</taxon>
        <taxon>Magnoliopsida</taxon>
        <taxon>eudicotyledons</taxon>
        <taxon>Gunneridae</taxon>
        <taxon>Pentapetalae</taxon>
        <taxon>asterids</taxon>
        <taxon>lamiids</taxon>
        <taxon>Solanales</taxon>
        <taxon>Convolvulaceae</taxon>
        <taxon>Cuscuteae</taxon>
        <taxon>Cuscuta</taxon>
        <taxon>Cuscuta subgen. Grammica</taxon>
        <taxon>Cuscuta sect. Cleistogrammica</taxon>
    </lineage>
</organism>
<evidence type="ECO:0000256" key="3">
    <source>
        <dbReference type="ARBA" id="ARBA00022840"/>
    </source>
</evidence>
<evidence type="ECO:0000256" key="4">
    <source>
        <dbReference type="SAM" id="MobiDB-lite"/>
    </source>
</evidence>
<sequence length="433" mass="47010">MILQKMKTTAEDFLGKQVKNAVITVPAYFNDAQRRATKDAGVIAGLNVLRIINEPTAAAIAYGIDKKGSGSGDFASKNVLVFDLGGGTSDVSIVAMEKDAFEVKAVNGDTHLGGGDFNNRMVSHFVAEFERKHKKDISSNPMALGRLRAACEKAKRNLSSVTDTSVDIDCLYEGIDFSSTITRARFDQMNLDLFNACLDLVEKCLKDAKMGKVDIHDIVLVGGSTRISKVQYLLQDLFPGKKLCKSINPDEAVACGAAFHAASLTGACMGVNKDVVLVDVAPLSLGVAVFSGALSVVIPRNTPIPTKITKRNYTTVLDNQTSICEEVYEGEMPTAIDNHFLGSFNLYGIPPSPKGVPKVDVTFEIDDNGILTVSAELVGSDKRNQITITNHRGRLSKDEIDRMLKEAKEYKAQDAERKKASQARNALENYIHQ</sequence>
<comment type="similarity">
    <text evidence="1">Belongs to the heat shock protein 70 family.</text>
</comment>
<dbReference type="FunFam" id="3.90.640.10:FF:000002">
    <property type="entry name" value="Heat shock 70 kDa"/>
    <property type="match status" value="1"/>
</dbReference>
<proteinExistence type="inferred from homology"/>
<feature type="region of interest" description="Disordered" evidence="4">
    <location>
        <begin position="411"/>
        <end position="433"/>
    </location>
</feature>